<protein>
    <submittedName>
        <fullName evidence="2">Putative membrane protein</fullName>
    </submittedName>
</protein>
<keyword evidence="1" id="KW-1133">Transmembrane helix</keyword>
<evidence type="ECO:0000256" key="1">
    <source>
        <dbReference type="SAM" id="Phobius"/>
    </source>
</evidence>
<sequence length="39" mass="4587">MFFTLLSPYIRHLNTSLRLFIMALVIVPIMNFAVSFLQK</sequence>
<evidence type="ECO:0000313" key="2">
    <source>
        <dbReference type="EMBL" id="QKK79024.1"/>
    </source>
</evidence>
<dbReference type="KEGG" id="mpri:MP3633_0286"/>
<evidence type="ECO:0000313" key="3">
    <source>
        <dbReference type="Proteomes" id="UP000509371"/>
    </source>
</evidence>
<keyword evidence="1" id="KW-0472">Membrane</keyword>
<organism evidence="2 3">
    <name type="scientific">Marinomonas primoryensis</name>
    <dbReference type="NCBI Taxonomy" id="178399"/>
    <lineage>
        <taxon>Bacteria</taxon>
        <taxon>Pseudomonadati</taxon>
        <taxon>Pseudomonadota</taxon>
        <taxon>Gammaproteobacteria</taxon>
        <taxon>Oceanospirillales</taxon>
        <taxon>Oceanospirillaceae</taxon>
        <taxon>Marinomonas</taxon>
    </lineage>
</organism>
<proteinExistence type="predicted"/>
<dbReference type="EMBL" id="CP054301">
    <property type="protein sequence ID" value="QKK79024.1"/>
    <property type="molecule type" value="Genomic_DNA"/>
</dbReference>
<keyword evidence="1" id="KW-0812">Transmembrane</keyword>
<dbReference type="AlphaFoldDB" id="A0A859CS78"/>
<accession>A0A859CS78</accession>
<feature type="transmembrane region" description="Helical" evidence="1">
    <location>
        <begin position="20"/>
        <end position="37"/>
    </location>
</feature>
<reference evidence="2 3" key="1">
    <citation type="submission" date="2020-06" db="EMBL/GenBank/DDBJ databases">
        <authorList>
            <person name="Voronona O.L."/>
            <person name="Aksenova E.I."/>
            <person name="Kunda M.S."/>
            <person name="Semenov A.N."/>
            <person name="Ryzhova N."/>
        </authorList>
    </citation>
    <scope>NUCLEOTIDE SEQUENCE [LARGE SCALE GENOMIC DNA]</scope>
    <source>
        <strain evidence="2 3">MPKMM3633</strain>
    </source>
</reference>
<name>A0A859CS78_9GAMM</name>
<gene>
    <name evidence="2" type="ORF">MP3633_0286</name>
</gene>
<dbReference type="Proteomes" id="UP000509371">
    <property type="component" value="Chromosome"/>
</dbReference>